<evidence type="ECO:0000256" key="1">
    <source>
        <dbReference type="ARBA" id="ARBA00023015"/>
    </source>
</evidence>
<dbReference type="Pfam" id="PF12833">
    <property type="entry name" value="HTH_18"/>
    <property type="match status" value="1"/>
</dbReference>
<dbReference type="PRINTS" id="PR00032">
    <property type="entry name" value="HTHARAC"/>
</dbReference>
<organism evidence="5 6">
    <name type="scientific">Blautia luti DSM 14534 = JCM 17040</name>
    <dbReference type="NCBI Taxonomy" id="649762"/>
    <lineage>
        <taxon>Bacteria</taxon>
        <taxon>Bacillati</taxon>
        <taxon>Bacillota</taxon>
        <taxon>Clostridia</taxon>
        <taxon>Lachnospirales</taxon>
        <taxon>Lachnospiraceae</taxon>
        <taxon>Blautia</taxon>
    </lineage>
</organism>
<name>A0A844GMU8_9FIRM</name>
<dbReference type="RefSeq" id="WP_154780207.1">
    <property type="nucleotide sequence ID" value="NZ_WMBC01000005.1"/>
</dbReference>
<keyword evidence="1" id="KW-0805">Transcription regulation</keyword>
<accession>A0A844GMU8</accession>
<dbReference type="Gene3D" id="1.10.10.60">
    <property type="entry name" value="Homeodomain-like"/>
    <property type="match status" value="2"/>
</dbReference>
<dbReference type="GO" id="GO:0003700">
    <property type="term" value="F:DNA-binding transcription factor activity"/>
    <property type="evidence" value="ECO:0007669"/>
    <property type="project" value="InterPro"/>
</dbReference>
<dbReference type="SUPFAM" id="SSF46689">
    <property type="entry name" value="Homeodomain-like"/>
    <property type="match status" value="2"/>
</dbReference>
<feature type="domain" description="HTH araC/xylS-type" evidence="4">
    <location>
        <begin position="142"/>
        <end position="240"/>
    </location>
</feature>
<protein>
    <submittedName>
        <fullName evidence="5">AraC family transcriptional regulator</fullName>
    </submittedName>
</protein>
<dbReference type="CDD" id="cd00093">
    <property type="entry name" value="HTH_XRE"/>
    <property type="match status" value="1"/>
</dbReference>
<sequence length="265" mass="31279">MSYQNEWLLFEAEDEFDEIEHREPIEELLFYRAVASGDIKAVKKNCEQQRFTECDGVGVLSKNAVTNMKYHFVITTAMITRLCKQNGMEMEQAFHLSDFYIQKLDGIHTVEEVQSLHDEMVMDYTEKMRRYFRDNTYSKHINASKEYIYSHIKERITIEDLADSLGVSASYLSRLFKKETGISVSAYIRRQKIEMAKNLLQYSDYSIIEIANRLSFSSQSHFIQQFREVTGMTPGKYRDEHYMIHWDIEKELCVASESELKKEQD</sequence>
<dbReference type="InterPro" id="IPR009057">
    <property type="entry name" value="Homeodomain-like_sf"/>
</dbReference>
<dbReference type="InterPro" id="IPR001387">
    <property type="entry name" value="Cro/C1-type_HTH"/>
</dbReference>
<gene>
    <name evidence="5" type="ORF">GKZ57_07575</name>
</gene>
<reference evidence="5 6" key="1">
    <citation type="submission" date="2019-11" db="EMBL/GenBank/DDBJ databases">
        <title>Draft genome sequence of Blautia luti DSM 14534T, isolated from human stool.</title>
        <authorList>
            <person name="Ortiz R."/>
            <person name="Melis-Arcos F."/>
            <person name="Covarrubias P."/>
            <person name="Cardenas J.P."/>
            <person name="Perez-Donoso J."/>
            <person name="Almonacid D."/>
        </authorList>
    </citation>
    <scope>NUCLEOTIDE SEQUENCE [LARGE SCALE GENOMIC DNA]</scope>
    <source>
        <strain evidence="5 6">DSM 14534</strain>
    </source>
</reference>
<dbReference type="InterPro" id="IPR018060">
    <property type="entry name" value="HTH_AraC"/>
</dbReference>
<dbReference type="AlphaFoldDB" id="A0A844GMU8"/>
<evidence type="ECO:0000256" key="2">
    <source>
        <dbReference type="ARBA" id="ARBA00023125"/>
    </source>
</evidence>
<dbReference type="PANTHER" id="PTHR43280:SF34">
    <property type="entry name" value="ARAC-FAMILY TRANSCRIPTIONAL REGULATOR"/>
    <property type="match status" value="1"/>
</dbReference>
<dbReference type="SMART" id="SM00342">
    <property type="entry name" value="HTH_ARAC"/>
    <property type="match status" value="1"/>
</dbReference>
<keyword evidence="3" id="KW-0804">Transcription</keyword>
<dbReference type="PROSITE" id="PS01124">
    <property type="entry name" value="HTH_ARAC_FAMILY_2"/>
    <property type="match status" value="1"/>
</dbReference>
<evidence type="ECO:0000313" key="5">
    <source>
        <dbReference type="EMBL" id="MTD61125.1"/>
    </source>
</evidence>
<dbReference type="EMBL" id="WMBC01000005">
    <property type="protein sequence ID" value="MTD61125.1"/>
    <property type="molecule type" value="Genomic_DNA"/>
</dbReference>
<evidence type="ECO:0000313" key="6">
    <source>
        <dbReference type="Proteomes" id="UP000437824"/>
    </source>
</evidence>
<dbReference type="GO" id="GO:0043565">
    <property type="term" value="F:sequence-specific DNA binding"/>
    <property type="evidence" value="ECO:0007669"/>
    <property type="project" value="InterPro"/>
</dbReference>
<evidence type="ECO:0000259" key="4">
    <source>
        <dbReference type="PROSITE" id="PS01124"/>
    </source>
</evidence>
<dbReference type="PANTHER" id="PTHR43280">
    <property type="entry name" value="ARAC-FAMILY TRANSCRIPTIONAL REGULATOR"/>
    <property type="match status" value="1"/>
</dbReference>
<keyword evidence="2" id="KW-0238">DNA-binding</keyword>
<proteinExistence type="predicted"/>
<evidence type="ECO:0000256" key="3">
    <source>
        <dbReference type="ARBA" id="ARBA00023163"/>
    </source>
</evidence>
<comment type="caution">
    <text evidence="5">The sequence shown here is derived from an EMBL/GenBank/DDBJ whole genome shotgun (WGS) entry which is preliminary data.</text>
</comment>
<dbReference type="Proteomes" id="UP000437824">
    <property type="component" value="Unassembled WGS sequence"/>
</dbReference>
<dbReference type="InterPro" id="IPR020449">
    <property type="entry name" value="Tscrpt_reg_AraC-type_HTH"/>
</dbReference>